<dbReference type="FunFam" id="3.40.50.2000:FF:000136">
    <property type="entry name" value="Glycosyl transferase, group 1"/>
    <property type="match status" value="1"/>
</dbReference>
<dbReference type="CDD" id="cd03817">
    <property type="entry name" value="GT4_UGDG-like"/>
    <property type="match status" value="1"/>
</dbReference>
<dbReference type="PATRIC" id="fig|1423738.3.peg.1111"/>
<dbReference type="Pfam" id="PF13439">
    <property type="entry name" value="Glyco_transf_4"/>
    <property type="match status" value="1"/>
</dbReference>
<evidence type="ECO:0000259" key="2">
    <source>
        <dbReference type="Pfam" id="PF13439"/>
    </source>
</evidence>
<dbReference type="SUPFAM" id="SSF53756">
    <property type="entry name" value="UDP-Glycosyltransferase/glycogen phosphorylase"/>
    <property type="match status" value="1"/>
</dbReference>
<keyword evidence="4" id="KW-1185">Reference proteome</keyword>
<comment type="caution">
    <text evidence="3">The sequence shown here is derived from an EMBL/GenBank/DDBJ whole genome shotgun (WGS) entry which is preliminary data.</text>
</comment>
<dbReference type="PANTHER" id="PTHR45947:SF3">
    <property type="entry name" value="SULFOQUINOVOSYL TRANSFERASE SQD2"/>
    <property type="match status" value="1"/>
</dbReference>
<dbReference type="InterPro" id="IPR028098">
    <property type="entry name" value="Glyco_trans_4-like_N"/>
</dbReference>
<dbReference type="STRING" id="1423738.FC84_GL001098"/>
<dbReference type="Gene3D" id="3.40.50.2000">
    <property type="entry name" value="Glycogen Phosphorylase B"/>
    <property type="match status" value="2"/>
</dbReference>
<dbReference type="InterPro" id="IPR050194">
    <property type="entry name" value="Glycosyltransferase_grp1"/>
</dbReference>
<dbReference type="Proteomes" id="UP000051813">
    <property type="component" value="Unassembled WGS sequence"/>
</dbReference>
<evidence type="ECO:0000313" key="4">
    <source>
        <dbReference type="Proteomes" id="UP000051813"/>
    </source>
</evidence>
<dbReference type="EMBL" id="AYYK01000022">
    <property type="protein sequence ID" value="KRM78277.1"/>
    <property type="molecule type" value="Genomic_DNA"/>
</dbReference>
<dbReference type="Pfam" id="PF00534">
    <property type="entry name" value="Glycos_transf_1"/>
    <property type="match status" value="1"/>
</dbReference>
<feature type="domain" description="Glycosyl transferase family 1" evidence="1">
    <location>
        <begin position="196"/>
        <end position="327"/>
    </location>
</feature>
<accession>A0A0R2BHN0</accession>
<dbReference type="RefSeq" id="WP_057757487.1">
    <property type="nucleotide sequence ID" value="NZ_AYYK01000022.1"/>
</dbReference>
<organism evidence="3 4">
    <name type="scientific">Lapidilactobacillus dextrinicus DSM 20335</name>
    <dbReference type="NCBI Taxonomy" id="1423738"/>
    <lineage>
        <taxon>Bacteria</taxon>
        <taxon>Bacillati</taxon>
        <taxon>Bacillota</taxon>
        <taxon>Bacilli</taxon>
        <taxon>Lactobacillales</taxon>
        <taxon>Lactobacillaceae</taxon>
        <taxon>Lapidilactobacillus</taxon>
    </lineage>
</organism>
<gene>
    <name evidence="3" type="ORF">FC84_GL001098</name>
</gene>
<sequence>MNIGLFTDTYFPQVSGVATSIRTLKDDLERKGHHVYIFTTTDPGVDKEEVEPNVFRFASVPFVSFTDRRVAVRGLFHALEVAKELDLDIVHTQTEFSMGWIGKFVAKNLKIPCVHTYHTMYEDYLHYVLNGHLLKPYHVKQFVRAFVNHMDGVVAPSQRVTESLRRYGVKIPIRVIPTGIDITAYDQDYSEQVVQLRQQLGYTEQTPVIMTLSRLASEKRIDQVLSVFPDLQKQLPDLRFLIVGDGPERAELEEQVADLGIDSAVTFVGEVKHEQIAPYYQLANLFVSSSDTESQGLTYIEAMAAGLKCVVRSGEYTDSVFDDPDIGTTFRDLPEMEAQIENYIRHPHAFADPQPRKDKLYEISADHFGDSILAFYHDAIDSYNLTNINRLSLTGRSEEHL</sequence>
<protein>
    <submittedName>
        <fullName evidence="3">Glycosyltransferase</fullName>
    </submittedName>
</protein>
<name>A0A0R2BHN0_9LACO</name>
<dbReference type="OrthoDB" id="9802525at2"/>
<dbReference type="AlphaFoldDB" id="A0A0R2BHN0"/>
<evidence type="ECO:0000259" key="1">
    <source>
        <dbReference type="Pfam" id="PF00534"/>
    </source>
</evidence>
<keyword evidence="3" id="KW-0808">Transferase</keyword>
<reference evidence="3 4" key="1">
    <citation type="journal article" date="2015" name="Genome Announc.">
        <title>Expanding the biotechnology potential of lactobacilli through comparative genomics of 213 strains and associated genera.</title>
        <authorList>
            <person name="Sun Z."/>
            <person name="Harris H.M."/>
            <person name="McCann A."/>
            <person name="Guo C."/>
            <person name="Argimon S."/>
            <person name="Zhang W."/>
            <person name="Yang X."/>
            <person name="Jeffery I.B."/>
            <person name="Cooney J.C."/>
            <person name="Kagawa T.F."/>
            <person name="Liu W."/>
            <person name="Song Y."/>
            <person name="Salvetti E."/>
            <person name="Wrobel A."/>
            <person name="Rasinkangas P."/>
            <person name="Parkhill J."/>
            <person name="Rea M.C."/>
            <person name="O'Sullivan O."/>
            <person name="Ritari J."/>
            <person name="Douillard F.P."/>
            <person name="Paul Ross R."/>
            <person name="Yang R."/>
            <person name="Briner A.E."/>
            <person name="Felis G.E."/>
            <person name="de Vos W.M."/>
            <person name="Barrangou R."/>
            <person name="Klaenhammer T.R."/>
            <person name="Caufield P.W."/>
            <person name="Cui Y."/>
            <person name="Zhang H."/>
            <person name="O'Toole P.W."/>
        </authorList>
    </citation>
    <scope>NUCLEOTIDE SEQUENCE [LARGE SCALE GENOMIC DNA]</scope>
    <source>
        <strain evidence="3 4">DSM 20335</strain>
    </source>
</reference>
<dbReference type="InterPro" id="IPR001296">
    <property type="entry name" value="Glyco_trans_1"/>
</dbReference>
<proteinExistence type="predicted"/>
<feature type="domain" description="Glycosyltransferase subfamily 4-like N-terminal" evidence="2">
    <location>
        <begin position="14"/>
        <end position="182"/>
    </location>
</feature>
<dbReference type="PANTHER" id="PTHR45947">
    <property type="entry name" value="SULFOQUINOVOSYL TRANSFERASE SQD2"/>
    <property type="match status" value="1"/>
</dbReference>
<dbReference type="GO" id="GO:0016758">
    <property type="term" value="F:hexosyltransferase activity"/>
    <property type="evidence" value="ECO:0007669"/>
    <property type="project" value="TreeGrafter"/>
</dbReference>
<evidence type="ECO:0000313" key="3">
    <source>
        <dbReference type="EMBL" id="KRM78277.1"/>
    </source>
</evidence>